<protein>
    <submittedName>
        <fullName evidence="1">Uncharacterized protein</fullName>
    </submittedName>
</protein>
<reference evidence="1" key="1">
    <citation type="submission" date="2022-04" db="EMBL/GenBank/DDBJ databases">
        <title>Genome of the entomopathogenic fungus Entomophthora muscae.</title>
        <authorList>
            <person name="Elya C."/>
            <person name="Lovett B.R."/>
            <person name="Lee E."/>
            <person name="Macias A.M."/>
            <person name="Hajek A.E."/>
            <person name="De Bivort B.L."/>
            <person name="Kasson M.T."/>
            <person name="De Fine Licht H.H."/>
            <person name="Stajich J.E."/>
        </authorList>
    </citation>
    <scope>NUCLEOTIDE SEQUENCE</scope>
    <source>
        <strain evidence="1">Berkeley</strain>
    </source>
</reference>
<name>A0ACC2UIV9_9FUNG</name>
<evidence type="ECO:0000313" key="2">
    <source>
        <dbReference type="Proteomes" id="UP001165960"/>
    </source>
</evidence>
<keyword evidence="2" id="KW-1185">Reference proteome</keyword>
<dbReference type="EMBL" id="QTSX02000643">
    <property type="protein sequence ID" value="KAJ9086839.1"/>
    <property type="molecule type" value="Genomic_DNA"/>
</dbReference>
<gene>
    <name evidence="1" type="ORF">DSO57_1039368</name>
</gene>
<organism evidence="1 2">
    <name type="scientific">Entomophthora muscae</name>
    <dbReference type="NCBI Taxonomy" id="34485"/>
    <lineage>
        <taxon>Eukaryota</taxon>
        <taxon>Fungi</taxon>
        <taxon>Fungi incertae sedis</taxon>
        <taxon>Zoopagomycota</taxon>
        <taxon>Entomophthoromycotina</taxon>
        <taxon>Entomophthoromycetes</taxon>
        <taxon>Entomophthorales</taxon>
        <taxon>Entomophthoraceae</taxon>
        <taxon>Entomophthora</taxon>
    </lineage>
</organism>
<accession>A0ACC2UIV9</accession>
<sequence>MHKFFRVESLHALHAVQSNFVKPKTLAWVRTMLAVYALLTLLVKLVFMAESPISYVMYITNFSYYSLVVYFMISAYLSWRFVLDPDSFAWQGYHWGVRFPYFLLYQTTVATSFIVGIVYWGLLARKELPQSTALEVFFSVSMHGINMILAGCEVYLSLNPFIITHVLLYLPLLLLYVPLSHIIHYYTDKWAYFFLDYNEEPIFFSCFMVGIVVLVIGLHCALTKLHTIRNRHNKFNFPESDPSICEKS</sequence>
<comment type="caution">
    <text evidence="1">The sequence shown here is derived from an EMBL/GenBank/DDBJ whole genome shotgun (WGS) entry which is preliminary data.</text>
</comment>
<dbReference type="Proteomes" id="UP001165960">
    <property type="component" value="Unassembled WGS sequence"/>
</dbReference>
<evidence type="ECO:0000313" key="1">
    <source>
        <dbReference type="EMBL" id="KAJ9086839.1"/>
    </source>
</evidence>
<proteinExistence type="predicted"/>